<dbReference type="InterPro" id="IPR009003">
    <property type="entry name" value="Peptidase_S1_PA"/>
</dbReference>
<dbReference type="Pfam" id="PF00089">
    <property type="entry name" value="Trypsin"/>
    <property type="match status" value="1"/>
</dbReference>
<protein>
    <recommendedName>
        <fullName evidence="7">Peptidase S1 domain-containing protein</fullName>
    </recommendedName>
</protein>
<feature type="region of interest" description="Disordered" evidence="6">
    <location>
        <begin position="1"/>
        <end position="54"/>
    </location>
</feature>
<keyword evidence="3" id="KW-0378">Hydrolase</keyword>
<evidence type="ECO:0000259" key="7">
    <source>
        <dbReference type="Pfam" id="PF00089"/>
    </source>
</evidence>
<comment type="caution">
    <text evidence="8">The sequence shown here is derived from an EMBL/GenBank/DDBJ whole genome shotgun (WGS) entry which is preliminary data.</text>
</comment>
<keyword evidence="4" id="KW-0720">Serine protease</keyword>
<dbReference type="InterPro" id="IPR018114">
    <property type="entry name" value="TRYPSIN_HIS"/>
</dbReference>
<dbReference type="PROSITE" id="PS00134">
    <property type="entry name" value="TRYPSIN_HIS"/>
    <property type="match status" value="1"/>
</dbReference>
<evidence type="ECO:0000313" key="8">
    <source>
        <dbReference type="EMBL" id="RMI27557.1"/>
    </source>
</evidence>
<dbReference type="AlphaFoldDB" id="A0A3M2KPG8"/>
<dbReference type="GO" id="GO:0004252">
    <property type="term" value="F:serine-type endopeptidase activity"/>
    <property type="evidence" value="ECO:0007669"/>
    <property type="project" value="InterPro"/>
</dbReference>
<dbReference type="InterPro" id="IPR043504">
    <property type="entry name" value="Peptidase_S1_PA_chymotrypsin"/>
</dbReference>
<feature type="domain" description="Peptidase S1" evidence="7">
    <location>
        <begin position="95"/>
        <end position="245"/>
    </location>
</feature>
<evidence type="ECO:0000313" key="9">
    <source>
        <dbReference type="Proteomes" id="UP000279275"/>
    </source>
</evidence>
<keyword evidence="5" id="KW-1015">Disulfide bond</keyword>
<dbReference type="PROSITE" id="PS00135">
    <property type="entry name" value="TRYPSIN_SER"/>
    <property type="match status" value="1"/>
</dbReference>
<organism evidence="8 9">
    <name type="scientific">Nocardia stercoris</name>
    <dbReference type="NCBI Taxonomy" id="2483361"/>
    <lineage>
        <taxon>Bacteria</taxon>
        <taxon>Bacillati</taxon>
        <taxon>Actinomycetota</taxon>
        <taxon>Actinomycetes</taxon>
        <taxon>Mycobacteriales</taxon>
        <taxon>Nocardiaceae</taxon>
        <taxon>Nocardia</taxon>
    </lineage>
</organism>
<dbReference type="GO" id="GO:0006508">
    <property type="term" value="P:proteolysis"/>
    <property type="evidence" value="ECO:0007669"/>
    <property type="project" value="UniProtKB-KW"/>
</dbReference>
<dbReference type="InterPro" id="IPR001254">
    <property type="entry name" value="Trypsin_dom"/>
</dbReference>
<dbReference type="CDD" id="cd21112">
    <property type="entry name" value="alphaLP-like"/>
    <property type="match status" value="1"/>
</dbReference>
<gene>
    <name evidence="8" type="ORF">EBN03_33520</name>
</gene>
<feature type="compositionally biased region" description="Low complexity" evidence="6">
    <location>
        <begin position="10"/>
        <end position="54"/>
    </location>
</feature>
<evidence type="ECO:0000256" key="5">
    <source>
        <dbReference type="ARBA" id="ARBA00023157"/>
    </source>
</evidence>
<evidence type="ECO:0000256" key="4">
    <source>
        <dbReference type="ARBA" id="ARBA00022825"/>
    </source>
</evidence>
<sequence length="267" mass="27286">MVLGSLGSAQPPTTQPPVTTTKPPVTTTKPPVTTTNPPVTTTKPPVTTTKQQPPAADAILGGDAFSATDASTGDVLNICSFGFNGVDGSGNTVNITAGHCDPHHENAGSDDATWVREGNAGGTYLGTFDKTVLDGDDYSLLKIDASVARRFKNNFVEGWDTRNALPITGTADPVVGAPVCHSGRTTGFSCGVVTDVHQTMSNGIATLNDAIATNLCGQPGDSGGPVVTGTKALGITSTGHCNSTRQMWAEPIKSVLAANPGLKINTN</sequence>
<evidence type="ECO:0000256" key="3">
    <source>
        <dbReference type="ARBA" id="ARBA00022801"/>
    </source>
</evidence>
<comment type="similarity">
    <text evidence="1">Belongs to the peptidase S1 family.</text>
</comment>
<keyword evidence="9" id="KW-1185">Reference proteome</keyword>
<dbReference type="SUPFAM" id="SSF50494">
    <property type="entry name" value="Trypsin-like serine proteases"/>
    <property type="match status" value="1"/>
</dbReference>
<evidence type="ECO:0000256" key="1">
    <source>
        <dbReference type="ARBA" id="ARBA00007664"/>
    </source>
</evidence>
<dbReference type="EMBL" id="RFFH01000048">
    <property type="protein sequence ID" value="RMI27557.1"/>
    <property type="molecule type" value="Genomic_DNA"/>
</dbReference>
<evidence type="ECO:0000256" key="6">
    <source>
        <dbReference type="SAM" id="MobiDB-lite"/>
    </source>
</evidence>
<accession>A0A3M2KPG8</accession>
<reference evidence="8 9" key="1">
    <citation type="submission" date="2018-10" db="EMBL/GenBank/DDBJ databases">
        <title>Isolation from cow dung.</title>
        <authorList>
            <person name="Ling L."/>
        </authorList>
    </citation>
    <scope>NUCLEOTIDE SEQUENCE [LARGE SCALE GENOMIC DNA]</scope>
    <source>
        <strain evidence="8 9">NEAU-LL90</strain>
    </source>
</reference>
<evidence type="ECO:0000256" key="2">
    <source>
        <dbReference type="ARBA" id="ARBA00022670"/>
    </source>
</evidence>
<keyword evidence="2" id="KW-0645">Protease</keyword>
<name>A0A3M2KPG8_9NOCA</name>
<dbReference type="InterPro" id="IPR001316">
    <property type="entry name" value="Pept_S1A_streptogrisin"/>
</dbReference>
<dbReference type="InterPro" id="IPR033116">
    <property type="entry name" value="TRYPSIN_SER"/>
</dbReference>
<dbReference type="Proteomes" id="UP000279275">
    <property type="component" value="Unassembled WGS sequence"/>
</dbReference>
<proteinExistence type="inferred from homology"/>
<dbReference type="PRINTS" id="PR00861">
    <property type="entry name" value="ALYTICPTASE"/>
</dbReference>
<dbReference type="Gene3D" id="2.40.10.10">
    <property type="entry name" value="Trypsin-like serine proteases"/>
    <property type="match status" value="2"/>
</dbReference>